<dbReference type="AlphaFoldDB" id="A0A3M7DPH8"/>
<accession>A0A3M7DPH8</accession>
<proteinExistence type="predicted"/>
<feature type="region of interest" description="Disordered" evidence="1">
    <location>
        <begin position="1"/>
        <end position="38"/>
    </location>
</feature>
<feature type="compositionally biased region" description="Low complexity" evidence="1">
    <location>
        <begin position="1"/>
        <end position="11"/>
    </location>
</feature>
<sequence>MASSSAPFSLFPSPPRQAAPRRSGLKKANTSKDSPPTLELKGLALQVTAVPPPPKVYPAGEHIKHSLFCNEPADATKTTQRSYRHHRARQSIGTSSNVTHRKDSPLNAQEDQLSPLPINSHFSSSPPSRNHHERRLQQPRAPRNLSTQALSDPDETKESDDDCLSPLPEKTRFTPVSPKSSEYPTPLSERSNSTWPSTSSSPLNKQAPHSPDHVQPMRSMFPQYDPSKPLDRQHYFPSIAVPSIPTEKVSKVASPLEKSALHRFDSAVALDQERSDLPIADTNDVNAIWSASNDIAPRSPKKVQLCVSQNVQSDAIAIEAFPSQPIFSVDKALPQSPSQTSKTAKHLSVEKHDPSSGSATQVAQLVLSEIKTGNGKATEDTLVIFPQAAAISALEAAASSPAAHEIATFDPSARSPEATRLAQDAVAEAQRRYGCHLSRKVNKRDSLGAQTTAYTLEHSALGSLTVTISSSGKQRDTKAQGRRICIHHPTATPAAIAAETLVLASLDCIQQACILDVPGILALNCRYLVDTFMATLLAVASMEKGKPTGETPTFAPPPKSPFGEKKNRGRNKRAGKASESRKWYKRSSKAINHVQKELVGQPADVGAPVQAAVAILGFTAKSAVFVLEAAVKVTAGAVKHVAARA</sequence>
<feature type="region of interest" description="Disordered" evidence="1">
    <location>
        <begin position="68"/>
        <end position="231"/>
    </location>
</feature>
<feature type="region of interest" description="Disordered" evidence="1">
    <location>
        <begin position="330"/>
        <end position="358"/>
    </location>
</feature>
<evidence type="ECO:0000313" key="2">
    <source>
        <dbReference type="EMBL" id="RMY65983.1"/>
    </source>
</evidence>
<dbReference type="EMBL" id="QWIP01000330">
    <property type="protein sequence ID" value="RMY65983.1"/>
    <property type="molecule type" value="Genomic_DNA"/>
</dbReference>
<gene>
    <name evidence="2" type="ORF">D0863_08740</name>
</gene>
<dbReference type="VEuPathDB" id="FungiDB:BTJ68_04919"/>
<evidence type="ECO:0000313" key="3">
    <source>
        <dbReference type="Proteomes" id="UP000269276"/>
    </source>
</evidence>
<protein>
    <submittedName>
        <fullName evidence="2">Uncharacterized protein</fullName>
    </submittedName>
</protein>
<organism evidence="2 3">
    <name type="scientific">Hortaea werneckii</name>
    <name type="common">Black yeast</name>
    <name type="synonym">Cladosporium werneckii</name>
    <dbReference type="NCBI Taxonomy" id="91943"/>
    <lineage>
        <taxon>Eukaryota</taxon>
        <taxon>Fungi</taxon>
        <taxon>Dikarya</taxon>
        <taxon>Ascomycota</taxon>
        <taxon>Pezizomycotina</taxon>
        <taxon>Dothideomycetes</taxon>
        <taxon>Dothideomycetidae</taxon>
        <taxon>Mycosphaerellales</taxon>
        <taxon>Teratosphaeriaceae</taxon>
        <taxon>Hortaea</taxon>
    </lineage>
</organism>
<feature type="compositionally biased region" description="Low complexity" evidence="1">
    <location>
        <begin position="188"/>
        <end position="202"/>
    </location>
</feature>
<dbReference type="Proteomes" id="UP000269276">
    <property type="component" value="Unassembled WGS sequence"/>
</dbReference>
<name>A0A3M7DPH8_HORWE</name>
<reference evidence="2 3" key="1">
    <citation type="journal article" date="2018" name="BMC Genomics">
        <title>Genomic evidence for intraspecific hybridization in a clonal and extremely halotolerant yeast.</title>
        <authorList>
            <person name="Gostincar C."/>
            <person name="Stajich J.E."/>
            <person name="Zupancic J."/>
            <person name="Zalar P."/>
            <person name="Gunde-Cimerman N."/>
        </authorList>
    </citation>
    <scope>NUCLEOTIDE SEQUENCE [LARGE SCALE GENOMIC DNA]</scope>
    <source>
        <strain evidence="2 3">EXF-2682</strain>
    </source>
</reference>
<dbReference type="OrthoDB" id="5383338at2759"/>
<evidence type="ECO:0000256" key="1">
    <source>
        <dbReference type="SAM" id="MobiDB-lite"/>
    </source>
</evidence>
<comment type="caution">
    <text evidence="2">The sequence shown here is derived from an EMBL/GenBank/DDBJ whole genome shotgun (WGS) entry which is preliminary data.</text>
</comment>
<feature type="region of interest" description="Disordered" evidence="1">
    <location>
        <begin position="546"/>
        <end position="583"/>
    </location>
</feature>
<feature type="compositionally biased region" description="Acidic residues" evidence="1">
    <location>
        <begin position="152"/>
        <end position="163"/>
    </location>
</feature>